<evidence type="ECO:0000313" key="2">
    <source>
        <dbReference type="EMBL" id="ADP31609.1"/>
    </source>
</evidence>
<evidence type="ECO:0008006" key="4">
    <source>
        <dbReference type="Google" id="ProtNLM"/>
    </source>
</evidence>
<reference evidence="2 3" key="1">
    <citation type="journal article" date="2011" name="Front. Microbiol.">
        <title>Genomic signatures of strain selection and enhancement in Bacillus atrophaeus var. globigii, a historical biowarfare simulant.</title>
        <authorList>
            <person name="Gibbons H.S."/>
            <person name="Broomall S.M."/>
            <person name="McNew L.A."/>
            <person name="Daligault H."/>
            <person name="Chapman C."/>
            <person name="Bruce D."/>
            <person name="Karavis M."/>
            <person name="Krepps M."/>
            <person name="McGregor P.A."/>
            <person name="Hong C."/>
            <person name="Park K.H."/>
            <person name="Akmal A."/>
            <person name="Feldman A."/>
            <person name="Lin J.S."/>
            <person name="Chang W.E."/>
            <person name="Higgs B.W."/>
            <person name="Demirev P."/>
            <person name="Lindquist J."/>
            <person name="Liem A."/>
            <person name="Fochler E."/>
            <person name="Read T.D."/>
            <person name="Tapia R."/>
            <person name="Johnson S."/>
            <person name="Bishop-Lilly K.A."/>
            <person name="Detter C."/>
            <person name="Han C."/>
            <person name="Sozhamannan S."/>
            <person name="Rosenzweig C.N."/>
            <person name="Skowronski E.W."/>
        </authorList>
    </citation>
    <scope>NUCLEOTIDE SEQUENCE [LARGE SCALE GENOMIC DNA]</scope>
    <source>
        <strain evidence="2 3">1942</strain>
    </source>
</reference>
<evidence type="ECO:0000256" key="1">
    <source>
        <dbReference type="SAM" id="Phobius"/>
    </source>
</evidence>
<dbReference type="InterPro" id="IPR021324">
    <property type="entry name" value="DUF2929"/>
</dbReference>
<keyword evidence="1" id="KW-0812">Transmembrane</keyword>
<gene>
    <name evidence="2" type="ordered locus">BATR1942_03265</name>
</gene>
<accession>A0ABN3Z6I8</accession>
<dbReference type="GeneID" id="92916338"/>
<keyword evidence="1" id="KW-0472">Membrane</keyword>
<keyword evidence="3" id="KW-1185">Reference proteome</keyword>
<feature type="transmembrane region" description="Helical" evidence="1">
    <location>
        <begin position="32"/>
        <end position="52"/>
    </location>
</feature>
<protein>
    <recommendedName>
        <fullName evidence="4">DUF2929 family protein</fullName>
    </recommendedName>
</protein>
<dbReference type="Proteomes" id="UP000006867">
    <property type="component" value="Chromosome"/>
</dbReference>
<organism evidence="2 3">
    <name type="scientific">Bacillus atrophaeus (strain 1942)</name>
    <dbReference type="NCBI Taxonomy" id="720555"/>
    <lineage>
        <taxon>Bacteria</taxon>
        <taxon>Bacillati</taxon>
        <taxon>Bacillota</taxon>
        <taxon>Bacilli</taxon>
        <taxon>Bacillales</taxon>
        <taxon>Bacillaceae</taxon>
        <taxon>Bacillus</taxon>
    </lineage>
</organism>
<dbReference type="EMBL" id="CP002207">
    <property type="protein sequence ID" value="ADP31609.1"/>
    <property type="molecule type" value="Genomic_DNA"/>
</dbReference>
<dbReference type="Pfam" id="PF11151">
    <property type="entry name" value="DUF2929"/>
    <property type="match status" value="1"/>
</dbReference>
<dbReference type="RefSeq" id="WP_003327604.1">
    <property type="nucleotide sequence ID" value="NC_014639.1"/>
</dbReference>
<sequence>MRFIVAFIWTFLLSHMACYLIASMNRAEYNVTTSSVIAVIITVLVIVLGEMLPMKNETSQQH</sequence>
<name>A0ABN3Z6I8_BACA1</name>
<keyword evidence="1" id="KW-1133">Transmembrane helix</keyword>
<evidence type="ECO:0000313" key="3">
    <source>
        <dbReference type="Proteomes" id="UP000006867"/>
    </source>
</evidence>
<proteinExistence type="predicted"/>